<feature type="signal peptide" evidence="1">
    <location>
        <begin position="1"/>
        <end position="19"/>
    </location>
</feature>
<dbReference type="VEuPathDB" id="FungiDB:TSTA_033130"/>
<dbReference type="EMBL" id="EQ962654">
    <property type="protein sequence ID" value="EED20066.1"/>
    <property type="molecule type" value="Genomic_DNA"/>
</dbReference>
<reference evidence="3" key="1">
    <citation type="journal article" date="2015" name="Genome Announc.">
        <title>Genome sequence of the AIDS-associated pathogen Penicillium marneffei (ATCC18224) and its near taxonomic relative Talaromyces stipitatus (ATCC10500).</title>
        <authorList>
            <person name="Nierman W.C."/>
            <person name="Fedorova-Abrams N.D."/>
            <person name="Andrianopoulos A."/>
        </authorList>
    </citation>
    <scope>NUCLEOTIDE SEQUENCE [LARGE SCALE GENOMIC DNA]</scope>
    <source>
        <strain evidence="3">ATCC 10500 / CBS 375.48 / QM 6759 / NRRL 1006</strain>
    </source>
</reference>
<dbReference type="GeneID" id="8105051"/>
<protein>
    <submittedName>
        <fullName evidence="2">Uncharacterized protein</fullName>
    </submittedName>
</protein>
<dbReference type="InParanoid" id="B8M5T9"/>
<feature type="chain" id="PRO_5002874829" evidence="1">
    <location>
        <begin position="20"/>
        <end position="57"/>
    </location>
</feature>
<name>B8M5T9_TALSN</name>
<sequence>MASFYRLISLVILLTGAIALPLDVARSAEPFELSDEASWKAEILETGAEPTPQSDLR</sequence>
<evidence type="ECO:0000313" key="3">
    <source>
        <dbReference type="Proteomes" id="UP000001745"/>
    </source>
</evidence>
<proteinExistence type="predicted"/>
<keyword evidence="3" id="KW-1185">Reference proteome</keyword>
<evidence type="ECO:0000256" key="1">
    <source>
        <dbReference type="SAM" id="SignalP"/>
    </source>
</evidence>
<dbReference type="Proteomes" id="UP000001745">
    <property type="component" value="Unassembled WGS sequence"/>
</dbReference>
<accession>B8M5T9</accession>
<dbReference type="OrthoDB" id="4484855at2759"/>
<evidence type="ECO:0000313" key="2">
    <source>
        <dbReference type="EMBL" id="EED20066.1"/>
    </source>
</evidence>
<dbReference type="RefSeq" id="XP_002480500.1">
    <property type="nucleotide sequence ID" value="XM_002480455.1"/>
</dbReference>
<keyword evidence="1" id="KW-0732">Signal</keyword>
<dbReference type="HOGENOM" id="CLU_2998071_0_0_1"/>
<gene>
    <name evidence="2" type="ORF">TSTA_033130</name>
</gene>
<organism evidence="2 3">
    <name type="scientific">Talaromyces stipitatus (strain ATCC 10500 / CBS 375.48 / QM 6759 / NRRL 1006)</name>
    <name type="common">Penicillium stipitatum</name>
    <dbReference type="NCBI Taxonomy" id="441959"/>
    <lineage>
        <taxon>Eukaryota</taxon>
        <taxon>Fungi</taxon>
        <taxon>Dikarya</taxon>
        <taxon>Ascomycota</taxon>
        <taxon>Pezizomycotina</taxon>
        <taxon>Eurotiomycetes</taxon>
        <taxon>Eurotiomycetidae</taxon>
        <taxon>Eurotiales</taxon>
        <taxon>Trichocomaceae</taxon>
        <taxon>Talaromyces</taxon>
        <taxon>Talaromyces sect. Talaromyces</taxon>
    </lineage>
</organism>
<dbReference type="AlphaFoldDB" id="B8M5T9"/>